<dbReference type="PANTHER" id="PTHR21101:SF13">
    <property type="entry name" value="RESISTIN-LIKE BETA"/>
    <property type="match status" value="1"/>
</dbReference>
<evidence type="ECO:0000256" key="1">
    <source>
        <dbReference type="ARBA" id="ARBA00004613"/>
    </source>
</evidence>
<keyword evidence="3" id="KW-0964">Secreted</keyword>
<dbReference type="Proteomes" id="UP000694547">
    <property type="component" value="Chromosome 12"/>
</dbReference>
<evidence type="ECO:0000256" key="6">
    <source>
        <dbReference type="ARBA" id="ARBA00023157"/>
    </source>
</evidence>
<keyword evidence="6" id="KW-1015">Disulfide bond</keyword>
<comment type="similarity">
    <text evidence="2">Belongs to the resistin/FIZZ family.</text>
</comment>
<protein>
    <recommendedName>
        <fullName evidence="10">Resistin-like beta</fullName>
    </recommendedName>
</protein>
<dbReference type="Pfam" id="PF06954">
    <property type="entry name" value="Resistin"/>
    <property type="match status" value="1"/>
</dbReference>
<reference evidence="8" key="2">
    <citation type="submission" date="2025-08" db="UniProtKB">
        <authorList>
            <consortium name="Ensembl"/>
        </authorList>
    </citation>
    <scope>IDENTIFICATION</scope>
</reference>
<evidence type="ECO:0008006" key="10">
    <source>
        <dbReference type="Google" id="ProtNLM"/>
    </source>
</evidence>
<dbReference type="GeneTree" id="ENSGT00390000016177"/>
<feature type="chain" id="PRO_5034876806" description="Resistin-like beta" evidence="7">
    <location>
        <begin position="24"/>
        <end position="104"/>
    </location>
</feature>
<dbReference type="GO" id="GO:0005179">
    <property type="term" value="F:hormone activity"/>
    <property type="evidence" value="ECO:0007669"/>
    <property type="project" value="UniProtKB-KW"/>
</dbReference>
<evidence type="ECO:0000313" key="8">
    <source>
        <dbReference type="Ensembl" id="ENSPEMP00000032673.1"/>
    </source>
</evidence>
<dbReference type="Gene3D" id="2.60.40.4230">
    <property type="entry name" value="Resistin head domain"/>
    <property type="match status" value="1"/>
</dbReference>
<evidence type="ECO:0000256" key="3">
    <source>
        <dbReference type="ARBA" id="ARBA00022525"/>
    </source>
</evidence>
<proteinExistence type="inferred from homology"/>
<name>A0A8C8UJC9_PERMB</name>
<organism evidence="8 9">
    <name type="scientific">Peromyscus maniculatus bairdii</name>
    <name type="common">Prairie deer mouse</name>
    <dbReference type="NCBI Taxonomy" id="230844"/>
    <lineage>
        <taxon>Eukaryota</taxon>
        <taxon>Metazoa</taxon>
        <taxon>Chordata</taxon>
        <taxon>Craniata</taxon>
        <taxon>Vertebrata</taxon>
        <taxon>Euteleostomi</taxon>
        <taxon>Mammalia</taxon>
        <taxon>Eutheria</taxon>
        <taxon>Euarchontoglires</taxon>
        <taxon>Glires</taxon>
        <taxon>Rodentia</taxon>
        <taxon>Myomorpha</taxon>
        <taxon>Muroidea</taxon>
        <taxon>Cricetidae</taxon>
        <taxon>Neotominae</taxon>
        <taxon>Peromyscus</taxon>
    </lineage>
</organism>
<evidence type="ECO:0000313" key="9">
    <source>
        <dbReference type="Proteomes" id="UP000694547"/>
    </source>
</evidence>
<keyword evidence="9" id="KW-1185">Reference proteome</keyword>
<dbReference type="AlphaFoldDB" id="A0A8C8UJC9"/>
<keyword evidence="4" id="KW-0372">Hormone</keyword>
<dbReference type="InterPro" id="IPR009714">
    <property type="entry name" value="RELM"/>
</dbReference>
<dbReference type="FunFam" id="2.60.40.4230:FF:000001">
    <property type="entry name" value="Resistin-like beta"/>
    <property type="match status" value="1"/>
</dbReference>
<evidence type="ECO:0000256" key="4">
    <source>
        <dbReference type="ARBA" id="ARBA00022702"/>
    </source>
</evidence>
<comment type="subcellular location">
    <subcellularLocation>
        <location evidence="1">Secreted</location>
    </subcellularLocation>
</comment>
<dbReference type="PANTHER" id="PTHR21101">
    <property type="entry name" value="RESISTIN"/>
    <property type="match status" value="1"/>
</dbReference>
<evidence type="ECO:0000256" key="2">
    <source>
        <dbReference type="ARBA" id="ARBA00007258"/>
    </source>
</evidence>
<dbReference type="GO" id="GO:0005615">
    <property type="term" value="C:extracellular space"/>
    <property type="evidence" value="ECO:0007669"/>
    <property type="project" value="TreeGrafter"/>
</dbReference>
<accession>A0A8C8UJC9</accession>
<feature type="signal peptide" evidence="7">
    <location>
        <begin position="1"/>
        <end position="23"/>
    </location>
</feature>
<sequence>MKTTICSLLIIISILQLMIPVNTEETLDSLLEKKIKKLLNSLCPAKPRSTYSKGFYVSHDYAGMAVTGCACGYGCGSWDIQNGNTCHCQCSVLDWTTARCCKLA</sequence>
<keyword evidence="5 7" id="KW-0732">Signal</keyword>
<dbReference type="SUPFAM" id="SSF111423">
    <property type="entry name" value="Resistin"/>
    <property type="match status" value="1"/>
</dbReference>
<reference evidence="8" key="3">
    <citation type="submission" date="2025-09" db="UniProtKB">
        <authorList>
            <consortium name="Ensembl"/>
        </authorList>
    </citation>
    <scope>IDENTIFICATION</scope>
</reference>
<dbReference type="InterPro" id="IPR036262">
    <property type="entry name" value="Resistin-like_sf"/>
</dbReference>
<reference evidence="8 9" key="1">
    <citation type="submission" date="2018-10" db="EMBL/GenBank/DDBJ databases">
        <title>Improved assembly of the deer mouse Peromyscus maniculatus genome.</title>
        <authorList>
            <person name="Lassance J.-M."/>
            <person name="Hoekstra H.E."/>
        </authorList>
    </citation>
    <scope>NUCLEOTIDE SEQUENCE [LARGE SCALE GENOMIC DNA]</scope>
</reference>
<evidence type="ECO:0000256" key="5">
    <source>
        <dbReference type="ARBA" id="ARBA00022729"/>
    </source>
</evidence>
<dbReference type="Ensembl" id="ENSPEMT00000037198.1">
    <property type="protein sequence ID" value="ENSPEMP00000032673.1"/>
    <property type="gene ID" value="ENSPEMG00000025860.1"/>
</dbReference>
<evidence type="ECO:0000256" key="7">
    <source>
        <dbReference type="SAM" id="SignalP"/>
    </source>
</evidence>